<evidence type="ECO:0008006" key="4">
    <source>
        <dbReference type="Google" id="ProtNLM"/>
    </source>
</evidence>
<evidence type="ECO:0000313" key="2">
    <source>
        <dbReference type="EMBL" id="SFI16385.1"/>
    </source>
</evidence>
<dbReference type="AlphaFoldDB" id="A0A1I3FYW3"/>
<dbReference type="EMBL" id="FOQL01000001">
    <property type="protein sequence ID" value="SFI16385.1"/>
    <property type="molecule type" value="Genomic_DNA"/>
</dbReference>
<evidence type="ECO:0000256" key="1">
    <source>
        <dbReference type="SAM" id="Phobius"/>
    </source>
</evidence>
<keyword evidence="1" id="KW-1133">Transmembrane helix</keyword>
<keyword evidence="3" id="KW-1185">Reference proteome</keyword>
<keyword evidence="1" id="KW-0472">Membrane</keyword>
<protein>
    <recommendedName>
        <fullName evidence="4">Transmembrane protein</fullName>
    </recommendedName>
</protein>
<proteinExistence type="predicted"/>
<dbReference type="STRING" id="425504.SAMN05216206_1702"/>
<accession>A0A1I3FYW3</accession>
<reference evidence="3" key="1">
    <citation type="submission" date="2016-10" db="EMBL/GenBank/DDBJ databases">
        <authorList>
            <person name="Varghese N."/>
            <person name="Submissions S."/>
        </authorList>
    </citation>
    <scope>NUCLEOTIDE SEQUENCE [LARGE SCALE GENOMIC DNA]</scope>
    <source>
        <strain evidence="3">LMG 24016</strain>
    </source>
</reference>
<feature type="transmembrane region" description="Helical" evidence="1">
    <location>
        <begin position="120"/>
        <end position="141"/>
    </location>
</feature>
<organism evidence="2 3">
    <name type="scientific">Pseudomonas guineae</name>
    <dbReference type="NCBI Taxonomy" id="425504"/>
    <lineage>
        <taxon>Bacteria</taxon>
        <taxon>Pseudomonadati</taxon>
        <taxon>Pseudomonadota</taxon>
        <taxon>Gammaproteobacteria</taxon>
        <taxon>Pseudomonadales</taxon>
        <taxon>Pseudomonadaceae</taxon>
        <taxon>Pseudomonas</taxon>
    </lineage>
</organism>
<feature type="transmembrane region" description="Helical" evidence="1">
    <location>
        <begin position="63"/>
        <end position="86"/>
    </location>
</feature>
<name>A0A1I3FYW3_9PSED</name>
<keyword evidence="1" id="KW-0812">Transmembrane</keyword>
<evidence type="ECO:0000313" key="3">
    <source>
        <dbReference type="Proteomes" id="UP000243606"/>
    </source>
</evidence>
<sequence length="146" mass="16617">MKYVFLTVWALVFVPLGWFTSVAMWKNPGSYQAYLFLAGFAYVGFCSFRLIQEGYRPKGLFESGNAGLWVCLLLLPLCMLPLHGAYETWQRGVYVPSSSGRRTYLSSLLLEGLQTLVEHWGPIIVMLVVCLATLVFLLGVIRHYRR</sequence>
<gene>
    <name evidence="2" type="ORF">SAMN05216206_1702</name>
</gene>
<dbReference type="Proteomes" id="UP000243606">
    <property type="component" value="Unassembled WGS sequence"/>
</dbReference>
<feature type="transmembrane region" description="Helical" evidence="1">
    <location>
        <begin position="33"/>
        <end position="51"/>
    </location>
</feature>